<feature type="compositionally biased region" description="Polar residues" evidence="5">
    <location>
        <begin position="1"/>
        <end position="11"/>
    </location>
</feature>
<reference evidence="8 9" key="1">
    <citation type="submission" date="2023-08" db="EMBL/GenBank/DDBJ databases">
        <title>Black Yeasts Isolated from many extreme environments.</title>
        <authorList>
            <person name="Coleine C."/>
            <person name="Stajich J.E."/>
            <person name="Selbmann L."/>
        </authorList>
    </citation>
    <scope>NUCLEOTIDE SEQUENCE [LARGE SCALE GENOMIC DNA]</scope>
    <source>
        <strain evidence="8 9">CCFEE 5792</strain>
    </source>
</reference>
<evidence type="ECO:0000256" key="2">
    <source>
        <dbReference type="ARBA" id="ARBA00022692"/>
    </source>
</evidence>
<dbReference type="PANTHER" id="PTHR34187:SF1">
    <property type="entry name" value="DUF202 DOMAIN-CONTAINING PROTEIN"/>
    <property type="match status" value="1"/>
</dbReference>
<evidence type="ECO:0000256" key="1">
    <source>
        <dbReference type="ARBA" id="ARBA00004127"/>
    </source>
</evidence>
<feature type="region of interest" description="Disordered" evidence="5">
    <location>
        <begin position="1"/>
        <end position="51"/>
    </location>
</feature>
<sequence length="188" mass="20623">MVSAPLQNQGIDAQPSEEENYEMGPVQNRSSNTAAPDNNQTREIRATRPDQVSRKSWNALIAAPRVDVPLSSARDHLANERVFLAYFRTSSALATFAVVLLQLYRLKHDPPAPGVLSDYNIGIPLASTILAMAMLVTVFGAVRFFRCQKSMISSSIVGSGNVVSMFSMVMIMLFFVLFVLTIIVNPDA</sequence>
<dbReference type="AlphaFoldDB" id="A0AAV9N4D8"/>
<comment type="subcellular location">
    <subcellularLocation>
        <location evidence="1">Endomembrane system</location>
        <topology evidence="1">Multi-pass membrane protein</topology>
    </subcellularLocation>
</comment>
<feature type="transmembrane region" description="Helical" evidence="6">
    <location>
        <begin position="162"/>
        <end position="184"/>
    </location>
</feature>
<dbReference type="GeneID" id="89974788"/>
<dbReference type="InterPro" id="IPR003807">
    <property type="entry name" value="DUF202"/>
</dbReference>
<dbReference type="RefSeq" id="XP_064703064.1">
    <property type="nucleotide sequence ID" value="XM_064850177.1"/>
</dbReference>
<evidence type="ECO:0000313" key="9">
    <source>
        <dbReference type="Proteomes" id="UP001358417"/>
    </source>
</evidence>
<organism evidence="8 9">
    <name type="scientific">Exophiala bonariae</name>
    <dbReference type="NCBI Taxonomy" id="1690606"/>
    <lineage>
        <taxon>Eukaryota</taxon>
        <taxon>Fungi</taxon>
        <taxon>Dikarya</taxon>
        <taxon>Ascomycota</taxon>
        <taxon>Pezizomycotina</taxon>
        <taxon>Eurotiomycetes</taxon>
        <taxon>Chaetothyriomycetidae</taxon>
        <taxon>Chaetothyriales</taxon>
        <taxon>Herpotrichiellaceae</taxon>
        <taxon>Exophiala</taxon>
    </lineage>
</organism>
<gene>
    <name evidence="8" type="ORF">LTR84_006617</name>
</gene>
<protein>
    <recommendedName>
        <fullName evidence="7">DUF202 domain-containing protein</fullName>
    </recommendedName>
</protein>
<dbReference type="PANTHER" id="PTHR34187">
    <property type="entry name" value="FGR18P"/>
    <property type="match status" value="1"/>
</dbReference>
<name>A0AAV9N4D8_9EURO</name>
<evidence type="ECO:0000313" key="8">
    <source>
        <dbReference type="EMBL" id="KAK5047520.1"/>
    </source>
</evidence>
<feature type="compositionally biased region" description="Polar residues" evidence="5">
    <location>
        <begin position="27"/>
        <end position="39"/>
    </location>
</feature>
<evidence type="ECO:0000256" key="5">
    <source>
        <dbReference type="SAM" id="MobiDB-lite"/>
    </source>
</evidence>
<evidence type="ECO:0000256" key="4">
    <source>
        <dbReference type="ARBA" id="ARBA00023136"/>
    </source>
</evidence>
<dbReference type="Proteomes" id="UP001358417">
    <property type="component" value="Unassembled WGS sequence"/>
</dbReference>
<accession>A0AAV9N4D8</accession>
<feature type="compositionally biased region" description="Basic and acidic residues" evidence="5">
    <location>
        <begin position="40"/>
        <end position="51"/>
    </location>
</feature>
<keyword evidence="9" id="KW-1185">Reference proteome</keyword>
<dbReference type="InterPro" id="IPR052053">
    <property type="entry name" value="IM_YidH-like"/>
</dbReference>
<keyword evidence="3 6" id="KW-1133">Transmembrane helix</keyword>
<feature type="transmembrane region" description="Helical" evidence="6">
    <location>
        <begin position="82"/>
        <end position="101"/>
    </location>
</feature>
<keyword evidence="4 6" id="KW-0472">Membrane</keyword>
<dbReference type="EMBL" id="JAVRRD010000025">
    <property type="protein sequence ID" value="KAK5047520.1"/>
    <property type="molecule type" value="Genomic_DNA"/>
</dbReference>
<dbReference type="Pfam" id="PF02656">
    <property type="entry name" value="DUF202"/>
    <property type="match status" value="1"/>
</dbReference>
<dbReference type="GO" id="GO:0012505">
    <property type="term" value="C:endomembrane system"/>
    <property type="evidence" value="ECO:0007669"/>
    <property type="project" value="UniProtKB-SubCell"/>
</dbReference>
<feature type="transmembrane region" description="Helical" evidence="6">
    <location>
        <begin position="121"/>
        <end position="142"/>
    </location>
</feature>
<keyword evidence="2 6" id="KW-0812">Transmembrane</keyword>
<feature type="domain" description="DUF202" evidence="7">
    <location>
        <begin position="74"/>
        <end position="149"/>
    </location>
</feature>
<evidence type="ECO:0000259" key="7">
    <source>
        <dbReference type="Pfam" id="PF02656"/>
    </source>
</evidence>
<comment type="caution">
    <text evidence="8">The sequence shown here is derived from an EMBL/GenBank/DDBJ whole genome shotgun (WGS) entry which is preliminary data.</text>
</comment>
<evidence type="ECO:0000256" key="3">
    <source>
        <dbReference type="ARBA" id="ARBA00022989"/>
    </source>
</evidence>
<evidence type="ECO:0000256" key="6">
    <source>
        <dbReference type="SAM" id="Phobius"/>
    </source>
</evidence>
<proteinExistence type="predicted"/>